<feature type="compositionally biased region" description="Low complexity" evidence="1">
    <location>
        <begin position="48"/>
        <end position="59"/>
    </location>
</feature>
<gene>
    <name evidence="2" type="ORF">CEP51_011761</name>
</gene>
<protein>
    <submittedName>
        <fullName evidence="2">Uncharacterized protein</fullName>
    </submittedName>
</protein>
<accession>A0A428R7M5</accession>
<feature type="compositionally biased region" description="Polar residues" evidence="1">
    <location>
        <begin position="1"/>
        <end position="23"/>
    </location>
</feature>
<reference evidence="2 3" key="1">
    <citation type="submission" date="2017-06" db="EMBL/GenBank/DDBJ databases">
        <title>Comparative genomic analysis of Ambrosia Fusariam Clade fungi.</title>
        <authorList>
            <person name="Stajich J.E."/>
            <person name="Carrillo J."/>
            <person name="Kijimoto T."/>
            <person name="Eskalen A."/>
            <person name="O'Donnell K."/>
            <person name="Kasson M."/>
        </authorList>
    </citation>
    <scope>NUCLEOTIDE SEQUENCE [LARGE SCALE GENOMIC DNA]</scope>
    <source>
        <strain evidence="2 3">NRRL62606</strain>
    </source>
</reference>
<feature type="region of interest" description="Disordered" evidence="1">
    <location>
        <begin position="1"/>
        <end position="70"/>
    </location>
</feature>
<evidence type="ECO:0000313" key="3">
    <source>
        <dbReference type="Proteomes" id="UP000287972"/>
    </source>
</evidence>
<feature type="compositionally biased region" description="Pro residues" evidence="1">
    <location>
        <begin position="28"/>
        <end position="38"/>
    </location>
</feature>
<keyword evidence="3" id="KW-1185">Reference proteome</keyword>
<sequence length="135" mass="14062">MSPPSHTIGQCQAKSDSMLANTNSVPTSTPPPPEPPSSPRRTTPKLDSSSISKPSTSPTNESQRPNISPEVVRGLHLLSLDMPQGVAVKVATAYTNMLPMDRFLAETCNVDGGAPMQGIVGSSQTSSCRANAGSE</sequence>
<proteinExistence type="predicted"/>
<comment type="caution">
    <text evidence="2">The sequence shown here is derived from an EMBL/GenBank/DDBJ whole genome shotgun (WGS) entry which is preliminary data.</text>
</comment>
<organism evidence="2 3">
    <name type="scientific">Fusarium floridanum</name>
    <dbReference type="NCBI Taxonomy" id="1325733"/>
    <lineage>
        <taxon>Eukaryota</taxon>
        <taxon>Fungi</taxon>
        <taxon>Dikarya</taxon>
        <taxon>Ascomycota</taxon>
        <taxon>Pezizomycotina</taxon>
        <taxon>Sordariomycetes</taxon>
        <taxon>Hypocreomycetidae</taxon>
        <taxon>Hypocreales</taxon>
        <taxon>Nectriaceae</taxon>
        <taxon>Fusarium</taxon>
        <taxon>Fusarium solani species complex</taxon>
    </lineage>
</organism>
<dbReference type="AlphaFoldDB" id="A0A428R7M5"/>
<dbReference type="EMBL" id="NKCL01000412">
    <property type="protein sequence ID" value="RSL73495.1"/>
    <property type="molecule type" value="Genomic_DNA"/>
</dbReference>
<evidence type="ECO:0000313" key="2">
    <source>
        <dbReference type="EMBL" id="RSL73495.1"/>
    </source>
</evidence>
<name>A0A428R7M5_9HYPO</name>
<evidence type="ECO:0000256" key="1">
    <source>
        <dbReference type="SAM" id="MobiDB-lite"/>
    </source>
</evidence>
<dbReference type="Proteomes" id="UP000287972">
    <property type="component" value="Unassembled WGS sequence"/>
</dbReference>